<dbReference type="GO" id="GO:0009007">
    <property type="term" value="F:site-specific DNA-methyltransferase (adenine-specific) activity"/>
    <property type="evidence" value="ECO:0007669"/>
    <property type="project" value="UniProtKB-EC"/>
</dbReference>
<dbReference type="EMBL" id="AEEL01000014">
    <property type="protein sequence ID" value="EFM27351.1"/>
    <property type="molecule type" value="Genomic_DNA"/>
</dbReference>
<protein>
    <recommendedName>
        <fullName evidence="1">site-specific DNA-methyltransferase (adenine-specific)</fullName>
        <ecNumber evidence="1">2.1.1.72</ecNumber>
    </recommendedName>
</protein>
<proteinExistence type="predicted"/>
<evidence type="ECO:0000256" key="2">
    <source>
        <dbReference type="ARBA" id="ARBA00022603"/>
    </source>
</evidence>
<gene>
    <name evidence="5" type="ORF">HMPREF9319_0914</name>
</gene>
<dbReference type="InterPro" id="IPR050953">
    <property type="entry name" value="N4_N6_ade-DNA_methylase"/>
</dbReference>
<keyword evidence="2" id="KW-0489">Methyltransferase</keyword>
<comment type="caution">
    <text evidence="5">The sequence shown here is derived from an EMBL/GenBank/DDBJ whole genome shotgun (WGS) entry which is preliminary data.</text>
</comment>
<name>E0PDJ1_STREI</name>
<dbReference type="SUPFAM" id="SSF53335">
    <property type="entry name" value="S-adenosyl-L-methionine-dependent methyltransferases"/>
    <property type="match status" value="1"/>
</dbReference>
<evidence type="ECO:0000313" key="6">
    <source>
        <dbReference type="Proteomes" id="UP000004290"/>
    </source>
</evidence>
<evidence type="ECO:0000256" key="3">
    <source>
        <dbReference type="ARBA" id="ARBA00022679"/>
    </source>
</evidence>
<evidence type="ECO:0000256" key="1">
    <source>
        <dbReference type="ARBA" id="ARBA00011900"/>
    </source>
</evidence>
<keyword evidence="3" id="KW-0808">Transferase</keyword>
<dbReference type="EC" id="2.1.1.72" evidence="1"/>
<dbReference type="InterPro" id="IPR029063">
    <property type="entry name" value="SAM-dependent_MTases_sf"/>
</dbReference>
<comment type="catalytic activity">
    <reaction evidence="4">
        <text>a 2'-deoxyadenosine in DNA + S-adenosyl-L-methionine = an N(6)-methyl-2'-deoxyadenosine in DNA + S-adenosyl-L-homocysteine + H(+)</text>
        <dbReference type="Rhea" id="RHEA:15197"/>
        <dbReference type="Rhea" id="RHEA-COMP:12418"/>
        <dbReference type="Rhea" id="RHEA-COMP:12419"/>
        <dbReference type="ChEBI" id="CHEBI:15378"/>
        <dbReference type="ChEBI" id="CHEBI:57856"/>
        <dbReference type="ChEBI" id="CHEBI:59789"/>
        <dbReference type="ChEBI" id="CHEBI:90615"/>
        <dbReference type="ChEBI" id="CHEBI:90616"/>
        <dbReference type="EC" id="2.1.1.72"/>
    </reaction>
</comment>
<accession>E0PDJ1</accession>
<dbReference type="PANTHER" id="PTHR33841">
    <property type="entry name" value="DNA METHYLTRANSFERASE YEEA-RELATED"/>
    <property type="match status" value="1"/>
</dbReference>
<reference evidence="5 6" key="1">
    <citation type="submission" date="2010-07" db="EMBL/GenBank/DDBJ databases">
        <authorList>
            <person name="Muzny D."/>
            <person name="Qin X."/>
            <person name="Deng J."/>
            <person name="Jiang H."/>
            <person name="Liu Y."/>
            <person name="Qu J."/>
            <person name="Song X.-Z."/>
            <person name="Zhang L."/>
            <person name="Thornton R."/>
            <person name="Coyle M."/>
            <person name="Francisco L."/>
            <person name="Jackson L."/>
            <person name="Javaid M."/>
            <person name="Korchina V."/>
            <person name="Kovar C."/>
            <person name="Mata R."/>
            <person name="Mathew T."/>
            <person name="Ngo R."/>
            <person name="Nguyen L."/>
            <person name="Nguyen N."/>
            <person name="Okwuonu G."/>
            <person name="Ongeri F."/>
            <person name="Pham C."/>
            <person name="Simmons D."/>
            <person name="Wilczek-Boney K."/>
            <person name="Hale W."/>
            <person name="Jakkamsetti A."/>
            <person name="Pham P."/>
            <person name="Ruth R."/>
            <person name="San Lucas F."/>
            <person name="Warren J."/>
            <person name="Zhang J."/>
            <person name="Zhao Z."/>
            <person name="Zhou C."/>
            <person name="Zhu D."/>
            <person name="Lee S."/>
            <person name="Bess C."/>
            <person name="Blankenburg K."/>
            <person name="Forbes L."/>
            <person name="Fu Q."/>
            <person name="Gubbala S."/>
            <person name="Hirani K."/>
            <person name="Jayaseelan J.C."/>
            <person name="Lara F."/>
            <person name="Munidasa M."/>
            <person name="Palculict T."/>
            <person name="Patil S."/>
            <person name="Pu L.-L."/>
            <person name="Saada N."/>
            <person name="Tang L."/>
            <person name="Weissenberger G."/>
            <person name="Zhu Y."/>
            <person name="Hemphill L."/>
            <person name="Shang Y."/>
            <person name="Youmans B."/>
            <person name="Ayvaz T."/>
            <person name="Ross M."/>
            <person name="Santibanez J."/>
            <person name="Aqrawi P."/>
            <person name="Gross S."/>
            <person name="Joshi V."/>
            <person name="Fowler G."/>
            <person name="Nazareth L."/>
            <person name="Reid J."/>
            <person name="Worley K."/>
            <person name="Petrosino J."/>
            <person name="Highlander S."/>
            <person name="Gibbs R."/>
        </authorList>
    </citation>
    <scope>NUCLEOTIDE SEQUENCE [LARGE SCALE GENOMIC DNA]</scope>
    <source>
        <strain evidence="5 6">ATCC 700338</strain>
    </source>
</reference>
<evidence type="ECO:0000313" key="5">
    <source>
        <dbReference type="EMBL" id="EFM27351.1"/>
    </source>
</evidence>
<keyword evidence="6" id="KW-1185">Reference proteome</keyword>
<dbReference type="AlphaFoldDB" id="E0PDJ1"/>
<sequence>MLFLLRQDIIFLNLNDIIEITKRFQEEVLEEKLIKSKHRVQKHGEVFTPAWMVQKMLDTPGVKEACENVSATFLEPAAGDGNFLLAILERKLQAVIDQYDERNWKTKSLIALSSIYGIEFLEDNLEVARSRMFLYYLDWYEKYFGTRLSSRSDVYQSAHYLIHKNIIRGNTLTKKHPITGEPIMFNEWQIVKGHPSTVRKIPFAFAELFGEEVEHDSGVVEGQLSLFDFDDEDNESKEEIKEINIQKVYMLGD</sequence>
<dbReference type="Gene3D" id="3.40.50.150">
    <property type="entry name" value="Vaccinia Virus protein VP39"/>
    <property type="match status" value="1"/>
</dbReference>
<evidence type="ECO:0000256" key="4">
    <source>
        <dbReference type="ARBA" id="ARBA00047942"/>
    </source>
</evidence>
<dbReference type="Proteomes" id="UP000004290">
    <property type="component" value="Unassembled WGS sequence"/>
</dbReference>
<dbReference type="PANTHER" id="PTHR33841:SF1">
    <property type="entry name" value="DNA METHYLTRANSFERASE A"/>
    <property type="match status" value="1"/>
</dbReference>
<dbReference type="HOGENOM" id="CLU_077121_0_0_9"/>
<organism evidence="5 6">
    <name type="scientific">Streptococcus equinus ATCC 700338</name>
    <dbReference type="NCBI Taxonomy" id="864569"/>
    <lineage>
        <taxon>Bacteria</taxon>
        <taxon>Bacillati</taxon>
        <taxon>Bacillota</taxon>
        <taxon>Bacilli</taxon>
        <taxon>Lactobacillales</taxon>
        <taxon>Streptococcaceae</taxon>
        <taxon>Streptococcus</taxon>
    </lineage>
</organism>
<dbReference type="GO" id="GO:0032259">
    <property type="term" value="P:methylation"/>
    <property type="evidence" value="ECO:0007669"/>
    <property type="project" value="UniProtKB-KW"/>
</dbReference>